<dbReference type="EMBL" id="CP002568">
    <property type="protein sequence ID" value="ADZ71076.1"/>
    <property type="molecule type" value="Genomic_DNA"/>
</dbReference>
<evidence type="ECO:0000313" key="2">
    <source>
        <dbReference type="Proteomes" id="UP000008130"/>
    </source>
</evidence>
<dbReference type="Proteomes" id="UP000008130">
    <property type="component" value="Chromosome"/>
</dbReference>
<dbReference type="eggNOG" id="ENOG502ZTJ7">
    <property type="taxonomic scope" value="Bacteria"/>
</dbReference>
<dbReference type="KEGG" id="pgv:SL003B_2653"/>
<evidence type="ECO:0000313" key="1">
    <source>
        <dbReference type="EMBL" id="ADZ71076.1"/>
    </source>
</evidence>
<reference evidence="1 2" key="1">
    <citation type="journal article" date="2011" name="J. Bacteriol.">
        <title>Complete genome sequence of Polymorphum gilvum SL003B-26A1T, a crude oil-degrading bacterium from oil-polluted saline soil.</title>
        <authorList>
            <person name="Li S.G."/>
            <person name="Tang Y.Q."/>
            <person name="Nie Y."/>
            <person name="Cai M."/>
            <person name="Wu X.L."/>
        </authorList>
    </citation>
    <scope>NUCLEOTIDE SEQUENCE [LARGE SCALE GENOMIC DNA]</scope>
    <source>
        <strain evidence="2">LMG 25793 / CGMCC 1.9160 / SL003B-26A1</strain>
    </source>
</reference>
<name>F2J4D4_POLGS</name>
<dbReference type="AlphaFoldDB" id="F2J4D4"/>
<proteinExistence type="predicted"/>
<dbReference type="HOGENOM" id="CLU_2194534_0_0_5"/>
<sequence length="108" mass="12082">MDEDGDIWFAMEEALNLETGRSEFPAPRAVPLASTHRKLGHPSLLENSAKHARIGGEIVYDPLFGEKGWVLSNSSGRYGTSPDRRKEHLDNVAARFGNYGLVFDVYYI</sequence>
<dbReference type="STRING" id="991905.SL003B_2653"/>
<gene>
    <name evidence="1" type="ordered locus">SL003B_2653</name>
</gene>
<organism evidence="1 2">
    <name type="scientific">Polymorphum gilvum (strain LMG 25793 / CGMCC 1.9160 / SL003B-26A1)</name>
    <dbReference type="NCBI Taxonomy" id="991905"/>
    <lineage>
        <taxon>Bacteria</taxon>
        <taxon>Pseudomonadati</taxon>
        <taxon>Pseudomonadota</taxon>
        <taxon>Alphaproteobacteria</taxon>
        <taxon>Rhodobacterales</taxon>
        <taxon>Paracoccaceae</taxon>
        <taxon>Polymorphum</taxon>
    </lineage>
</organism>
<keyword evidence="2" id="KW-1185">Reference proteome</keyword>
<protein>
    <submittedName>
        <fullName evidence="1">Uncharacterized protein</fullName>
    </submittedName>
</protein>
<accession>F2J4D4</accession>